<reference evidence="1 2" key="1">
    <citation type="submission" date="2008-07" db="EMBL/GenBank/DDBJ databases">
        <authorList>
            <person name="El-Sayed N."/>
            <person name="Caler E."/>
            <person name="Inman J."/>
            <person name="Amedeo P."/>
            <person name="Hass B."/>
            <person name="Wortman J."/>
        </authorList>
    </citation>
    <scope>NUCLEOTIDE SEQUENCE [LARGE SCALE GENOMIC DNA]</scope>
    <source>
        <strain evidence="2">ATCC 50983 / TXsc</strain>
    </source>
</reference>
<proteinExistence type="predicted"/>
<keyword evidence="2" id="KW-1185">Reference proteome</keyword>
<dbReference type="EMBL" id="GG674598">
    <property type="protein sequence ID" value="EER14019.1"/>
    <property type="molecule type" value="Genomic_DNA"/>
</dbReference>
<gene>
    <name evidence="1" type="ORF">Pmar_PMAR005464</name>
</gene>
<dbReference type="OrthoDB" id="10020193at2759"/>
<dbReference type="RefSeq" id="XP_002782224.1">
    <property type="nucleotide sequence ID" value="XM_002782178.1"/>
</dbReference>
<accession>C5KNC5</accession>
<dbReference type="Proteomes" id="UP000007800">
    <property type="component" value="Unassembled WGS sequence"/>
</dbReference>
<evidence type="ECO:0000313" key="2">
    <source>
        <dbReference type="Proteomes" id="UP000007800"/>
    </source>
</evidence>
<evidence type="ECO:0000313" key="1">
    <source>
        <dbReference type="EMBL" id="EER14019.1"/>
    </source>
</evidence>
<dbReference type="OMA" id="EPANLAC"/>
<dbReference type="Gene3D" id="3.30.450.190">
    <property type="match status" value="1"/>
</dbReference>
<sequence length="99" mass="11189">MEELQREPANLACAVEADEVGGENFLVFVNHNAEHMTDPHRFERISNIVKQFKLRAKFGRYHNVVTTCNINAARSHFLAVKQCLKDTLAAEDKGIGLHL</sequence>
<dbReference type="InParanoid" id="C5KNC5"/>
<dbReference type="GeneID" id="9059812"/>
<protein>
    <submittedName>
        <fullName evidence="1">Uncharacterized protein</fullName>
    </submittedName>
</protein>
<dbReference type="AlphaFoldDB" id="C5KNC5"/>
<name>C5KNC5_PERM5</name>
<organism evidence="2">
    <name type="scientific">Perkinsus marinus (strain ATCC 50983 / TXsc)</name>
    <dbReference type="NCBI Taxonomy" id="423536"/>
    <lineage>
        <taxon>Eukaryota</taxon>
        <taxon>Sar</taxon>
        <taxon>Alveolata</taxon>
        <taxon>Perkinsozoa</taxon>
        <taxon>Perkinsea</taxon>
        <taxon>Perkinsida</taxon>
        <taxon>Perkinsidae</taxon>
        <taxon>Perkinsus</taxon>
    </lineage>
</organism>